<dbReference type="PANTHER" id="PTHR48050">
    <property type="entry name" value="STEROL 3-BETA-GLUCOSYLTRANSFERASE"/>
    <property type="match status" value="1"/>
</dbReference>
<dbReference type="Proteomes" id="UP000763641">
    <property type="component" value="Unassembled WGS sequence"/>
</dbReference>
<dbReference type="CDD" id="cd03784">
    <property type="entry name" value="GT1_Gtf-like"/>
    <property type="match status" value="1"/>
</dbReference>
<dbReference type="SUPFAM" id="SSF53756">
    <property type="entry name" value="UDP-Glycosyltransferase/glycogen phosphorylase"/>
    <property type="match status" value="1"/>
</dbReference>
<dbReference type="Gene3D" id="3.40.50.2000">
    <property type="entry name" value="Glycogen Phosphorylase B"/>
    <property type="match status" value="2"/>
</dbReference>
<evidence type="ECO:0000313" key="1">
    <source>
        <dbReference type="EMBL" id="MBM6575999.1"/>
    </source>
</evidence>
<dbReference type="InterPro" id="IPR050426">
    <property type="entry name" value="Glycosyltransferase_28"/>
</dbReference>
<gene>
    <name evidence="1" type="ORF">ILT43_06410</name>
</gene>
<dbReference type="InterPro" id="IPR002213">
    <property type="entry name" value="UDP_glucos_trans"/>
</dbReference>
<name>A0ABS2D7I3_9SPHN</name>
<dbReference type="RefSeq" id="WP_204196785.1">
    <property type="nucleotide sequence ID" value="NZ_JAFEMC010000002.1"/>
</dbReference>
<evidence type="ECO:0000313" key="2">
    <source>
        <dbReference type="Proteomes" id="UP000763641"/>
    </source>
</evidence>
<keyword evidence="2" id="KW-1185">Reference proteome</keyword>
<dbReference type="EMBL" id="JAFEMC010000002">
    <property type="protein sequence ID" value="MBM6575999.1"/>
    <property type="molecule type" value="Genomic_DNA"/>
</dbReference>
<sequence length="418" mass="43581">MLRRDGRASRHFAVIAPPTLGHLNPLQVLGGELVALGHRVTFVHAGEVGLYVTDPRMGFSRLRGPAGEGFSLARHLATLAAPTGPAGMTRMIRASADLTAMLLDEAPAVLERIGADAVIADAAEAAGPLIAAKLRIPHVVSVTGLPLLHDAAVPPPFVGWRYRTDPLGLNRNWGGYTVSDLLLRPIVRVVEARQRAWGIAMPDPQASRYVAQCPRGLDYPRAALPPGFVYGGPWRADTGEEVVLPDDDRPLIFCSLGTLQGSRRALFATIASACAAVGARAVIAHGGGLSADEEAGLPGDPLVRAFWPQRAVLRRCAAAVLHGGFNTVLDALGEGVPMVVLPIAFEQPGTAARLAHHGAARVLSSRWASVGGVAAALREVMTGPQYRAAARRLSAEIAAAGGAAAAAATITEALTVRG</sequence>
<dbReference type="Pfam" id="PF00201">
    <property type="entry name" value="UDPGT"/>
    <property type="match status" value="1"/>
</dbReference>
<organism evidence="1 2">
    <name type="scientific">Sphingomonas longa</name>
    <dbReference type="NCBI Taxonomy" id="2778730"/>
    <lineage>
        <taxon>Bacteria</taxon>
        <taxon>Pseudomonadati</taxon>
        <taxon>Pseudomonadota</taxon>
        <taxon>Alphaproteobacteria</taxon>
        <taxon>Sphingomonadales</taxon>
        <taxon>Sphingomonadaceae</taxon>
        <taxon>Sphingomonas</taxon>
    </lineage>
</organism>
<accession>A0ABS2D7I3</accession>
<comment type="caution">
    <text evidence="1">The sequence shown here is derived from an EMBL/GenBank/DDBJ whole genome shotgun (WGS) entry which is preliminary data.</text>
</comment>
<dbReference type="PANTHER" id="PTHR48050:SF13">
    <property type="entry name" value="STEROL 3-BETA-GLUCOSYLTRANSFERASE UGT80A2"/>
    <property type="match status" value="1"/>
</dbReference>
<reference evidence="1 2" key="1">
    <citation type="submission" date="2020-12" db="EMBL/GenBank/DDBJ databases">
        <title>Sphingomonas sp.</title>
        <authorList>
            <person name="Kim M.K."/>
        </authorList>
    </citation>
    <scope>NUCLEOTIDE SEQUENCE [LARGE SCALE GENOMIC DNA]</scope>
    <source>
        <strain evidence="1 2">BT552</strain>
    </source>
</reference>
<proteinExistence type="predicted"/>
<protein>
    <submittedName>
        <fullName evidence="1">Glycosyltransferase family 1 protein</fullName>
    </submittedName>
</protein>